<reference evidence="2" key="1">
    <citation type="journal article" date="2015" name="Int J Genomics">
        <title>Genome-Wide Identification and Characterization of the LRR-RLK Gene Family in Two Vernicia Species.</title>
        <authorList>
            <person name="Zhu H."/>
            <person name="Wang Y."/>
            <person name="Yin H."/>
            <person name="Gao M."/>
            <person name="Zhang Q."/>
            <person name="Chen Y."/>
        </authorList>
    </citation>
    <scope>NUCLEOTIDE SEQUENCE</scope>
</reference>
<dbReference type="Gene3D" id="1.10.510.10">
    <property type="entry name" value="Transferase(Phosphotransferase) domain 1"/>
    <property type="match status" value="1"/>
</dbReference>
<dbReference type="EMBL" id="KT805842">
    <property type="protein sequence ID" value="AMM43082.1"/>
    <property type="molecule type" value="mRNA"/>
</dbReference>
<sequence length="162" mass="17912">MTAHIGDFGLAKIVSTISGEAMQFPSTSFAIKGSIGYVAPEYGMGEPVSIEGDVYSYGILLLEMFTGKKPTDDYFKDELNLHTLVERSLPHKAMEIVDSSILSEDARGSFKEYCVISVLRIGVACSMELPAERIKMRDVISELEKIKGIYEQGEMEQNQGML</sequence>
<protein>
    <submittedName>
        <fullName evidence="2">LRR-RLK</fullName>
    </submittedName>
</protein>
<dbReference type="InterPro" id="IPR000719">
    <property type="entry name" value="Prot_kinase_dom"/>
</dbReference>
<proteinExistence type="evidence at transcript level"/>
<name>A0A140G4W0_9ROSI</name>
<accession>A0A140G4W0</accession>
<dbReference type="InterPro" id="IPR011009">
    <property type="entry name" value="Kinase-like_dom_sf"/>
</dbReference>
<dbReference type="InterPro" id="IPR051564">
    <property type="entry name" value="LRR_receptor-like_kinase"/>
</dbReference>
<evidence type="ECO:0000313" key="2">
    <source>
        <dbReference type="EMBL" id="AMM43082.1"/>
    </source>
</evidence>
<dbReference type="GO" id="GO:0005524">
    <property type="term" value="F:ATP binding"/>
    <property type="evidence" value="ECO:0007669"/>
    <property type="project" value="InterPro"/>
</dbReference>
<dbReference type="AlphaFoldDB" id="A0A140G4W0"/>
<feature type="domain" description="Protein kinase" evidence="1">
    <location>
        <begin position="1"/>
        <end position="119"/>
    </location>
</feature>
<organism evidence="2">
    <name type="scientific">Vernicia montana</name>
    <dbReference type="NCBI Taxonomy" id="316732"/>
    <lineage>
        <taxon>Eukaryota</taxon>
        <taxon>Viridiplantae</taxon>
        <taxon>Streptophyta</taxon>
        <taxon>Embryophyta</taxon>
        <taxon>Tracheophyta</taxon>
        <taxon>Spermatophyta</taxon>
        <taxon>Magnoliopsida</taxon>
        <taxon>eudicotyledons</taxon>
        <taxon>Gunneridae</taxon>
        <taxon>Pentapetalae</taxon>
        <taxon>rosids</taxon>
        <taxon>fabids</taxon>
        <taxon>Malpighiales</taxon>
        <taxon>Euphorbiaceae</taxon>
        <taxon>Crotonoideae</taxon>
        <taxon>Aleuritideae</taxon>
        <taxon>Vernicia</taxon>
    </lineage>
</organism>
<dbReference type="SUPFAM" id="SSF56112">
    <property type="entry name" value="Protein kinase-like (PK-like)"/>
    <property type="match status" value="1"/>
</dbReference>
<evidence type="ECO:0000259" key="1">
    <source>
        <dbReference type="PROSITE" id="PS50011"/>
    </source>
</evidence>
<dbReference type="InterPro" id="IPR001245">
    <property type="entry name" value="Ser-Thr/Tyr_kinase_cat_dom"/>
</dbReference>
<dbReference type="PANTHER" id="PTHR48055">
    <property type="entry name" value="LEUCINE-RICH REPEAT RECEPTOR PROTEIN KINASE EMS1"/>
    <property type="match status" value="1"/>
</dbReference>
<dbReference type="PROSITE" id="PS50011">
    <property type="entry name" value="PROTEIN_KINASE_DOM"/>
    <property type="match status" value="1"/>
</dbReference>
<dbReference type="GO" id="GO:0016020">
    <property type="term" value="C:membrane"/>
    <property type="evidence" value="ECO:0007669"/>
    <property type="project" value="TreeGrafter"/>
</dbReference>
<dbReference type="Pfam" id="PF07714">
    <property type="entry name" value="PK_Tyr_Ser-Thr"/>
    <property type="match status" value="1"/>
</dbReference>
<dbReference type="GO" id="GO:0004672">
    <property type="term" value="F:protein kinase activity"/>
    <property type="evidence" value="ECO:0007669"/>
    <property type="project" value="InterPro"/>
</dbReference>
<dbReference type="PANTHER" id="PTHR48055:SF55">
    <property type="entry name" value="PROTEIN KINASE DOMAIN-CONTAINING PROTEIN"/>
    <property type="match status" value="1"/>
</dbReference>